<evidence type="ECO:0000313" key="3">
    <source>
        <dbReference type="Proteomes" id="UP001220256"/>
    </source>
</evidence>
<dbReference type="Proteomes" id="UP001220256">
    <property type="component" value="Unassembled WGS sequence"/>
</dbReference>
<feature type="region of interest" description="Disordered" evidence="1">
    <location>
        <begin position="45"/>
        <end position="80"/>
    </location>
</feature>
<proteinExistence type="predicted"/>
<protein>
    <submittedName>
        <fullName evidence="2">Uncharacterized protein</fullName>
    </submittedName>
</protein>
<name>A0ABQ8WAX8_PENCH</name>
<feature type="compositionally biased region" description="Basic and acidic residues" evidence="1">
    <location>
        <begin position="45"/>
        <end position="71"/>
    </location>
</feature>
<evidence type="ECO:0000256" key="1">
    <source>
        <dbReference type="SAM" id="MobiDB-lite"/>
    </source>
</evidence>
<comment type="caution">
    <text evidence="2">The sequence shown here is derived from an EMBL/GenBank/DDBJ whole genome shotgun (WGS) entry which is preliminary data.</text>
</comment>
<organism evidence="2 3">
    <name type="scientific">Penicillium chrysogenum</name>
    <name type="common">Penicillium notatum</name>
    <dbReference type="NCBI Taxonomy" id="5076"/>
    <lineage>
        <taxon>Eukaryota</taxon>
        <taxon>Fungi</taxon>
        <taxon>Dikarya</taxon>
        <taxon>Ascomycota</taxon>
        <taxon>Pezizomycotina</taxon>
        <taxon>Eurotiomycetes</taxon>
        <taxon>Eurotiomycetidae</taxon>
        <taxon>Eurotiales</taxon>
        <taxon>Aspergillaceae</taxon>
        <taxon>Penicillium</taxon>
        <taxon>Penicillium chrysogenum species complex</taxon>
    </lineage>
</organism>
<sequence length="113" mass="12763">MSLASTESCPKSDLFSTATKAEIKRLAGDSCWVCQSTDPQICDVIGKEDKQVEPESKRVKQDPTRMDKPEDTDGNSFDHQQNRARAFKYEWVLGPDLTIQEAICRYAPGFTHH</sequence>
<accession>A0ABQ8WAX8</accession>
<gene>
    <name evidence="2" type="ORF">N7505_008817</name>
</gene>
<keyword evidence="3" id="KW-1185">Reference proteome</keyword>
<evidence type="ECO:0000313" key="2">
    <source>
        <dbReference type="EMBL" id="KAJ5261950.1"/>
    </source>
</evidence>
<reference evidence="2 3" key="1">
    <citation type="journal article" date="2023" name="IMA Fungus">
        <title>Comparative genomic study of the Penicillium genus elucidates a diverse pangenome and 15 lateral gene transfer events.</title>
        <authorList>
            <person name="Petersen C."/>
            <person name="Sorensen T."/>
            <person name="Nielsen M.R."/>
            <person name="Sondergaard T.E."/>
            <person name="Sorensen J.L."/>
            <person name="Fitzpatrick D.A."/>
            <person name="Frisvad J.C."/>
            <person name="Nielsen K.L."/>
        </authorList>
    </citation>
    <scope>NUCLEOTIDE SEQUENCE [LARGE SCALE GENOMIC DNA]</scope>
    <source>
        <strain evidence="2 3">IBT 3361</strain>
    </source>
</reference>
<dbReference type="EMBL" id="JAPVEB010000006">
    <property type="protein sequence ID" value="KAJ5261950.1"/>
    <property type="molecule type" value="Genomic_DNA"/>
</dbReference>